<name>A0AAN7Z4B3_9PEZI</name>
<keyword evidence="2" id="KW-1133">Transmembrane helix</keyword>
<dbReference type="Proteomes" id="UP001305414">
    <property type="component" value="Unassembled WGS sequence"/>
</dbReference>
<keyword evidence="4" id="KW-1185">Reference proteome</keyword>
<keyword evidence="2" id="KW-0472">Membrane</keyword>
<evidence type="ECO:0000256" key="2">
    <source>
        <dbReference type="SAM" id="Phobius"/>
    </source>
</evidence>
<reference evidence="3 4" key="1">
    <citation type="submission" date="2023-10" db="EMBL/GenBank/DDBJ databases">
        <title>Draft genome sequence of Xylaria bambusicola isolate GMP-LS, the root and basal stem rot pathogen of sugarcane in Indonesia.</title>
        <authorList>
            <person name="Selvaraj P."/>
            <person name="Muralishankar V."/>
            <person name="Muruganantham S."/>
            <person name="Sp S."/>
            <person name="Haryani S."/>
            <person name="Lau K.J.X."/>
            <person name="Naqvi N.I."/>
        </authorList>
    </citation>
    <scope>NUCLEOTIDE SEQUENCE [LARGE SCALE GENOMIC DNA]</scope>
    <source>
        <strain evidence="3">GMP-LS</strain>
    </source>
</reference>
<evidence type="ECO:0000313" key="4">
    <source>
        <dbReference type="Proteomes" id="UP001305414"/>
    </source>
</evidence>
<organism evidence="3 4">
    <name type="scientific">Xylaria bambusicola</name>
    <dbReference type="NCBI Taxonomy" id="326684"/>
    <lineage>
        <taxon>Eukaryota</taxon>
        <taxon>Fungi</taxon>
        <taxon>Dikarya</taxon>
        <taxon>Ascomycota</taxon>
        <taxon>Pezizomycotina</taxon>
        <taxon>Sordariomycetes</taxon>
        <taxon>Xylariomycetidae</taxon>
        <taxon>Xylariales</taxon>
        <taxon>Xylariaceae</taxon>
        <taxon>Xylaria</taxon>
    </lineage>
</organism>
<feature type="transmembrane region" description="Helical" evidence="2">
    <location>
        <begin position="110"/>
        <end position="132"/>
    </location>
</feature>
<evidence type="ECO:0000256" key="1">
    <source>
        <dbReference type="SAM" id="MobiDB-lite"/>
    </source>
</evidence>
<feature type="transmembrane region" description="Helical" evidence="2">
    <location>
        <begin position="152"/>
        <end position="180"/>
    </location>
</feature>
<dbReference type="AlphaFoldDB" id="A0AAN7Z4B3"/>
<proteinExistence type="predicted"/>
<dbReference type="EMBL" id="JAWHQM010000011">
    <property type="protein sequence ID" value="KAK5629222.1"/>
    <property type="molecule type" value="Genomic_DNA"/>
</dbReference>
<keyword evidence="2" id="KW-0812">Transmembrane</keyword>
<accession>A0AAN7Z4B3</accession>
<gene>
    <name evidence="3" type="ORF">RRF57_004937</name>
</gene>
<comment type="caution">
    <text evidence="3">The sequence shown here is derived from an EMBL/GenBank/DDBJ whole genome shotgun (WGS) entry which is preliminary data.</text>
</comment>
<protein>
    <submittedName>
        <fullName evidence="3">Uncharacterized protein</fullName>
    </submittedName>
</protein>
<sequence>MLPDQVISTPTPVPAPPFNTCGLTCTGTVTGGNNYNYNCYYTAPADCSAITKYDLEHLRKPHFWALATIIIYVAFNADTEGPYQFALRLMNQFRSSSTVQLQSRSRRTQVAALLMYLGMVWLVYIEATMIVVTDWRMLHKVLVVWLPKLTPLRLYLIVLYPVWAMIATLCVAVVAVTAVAGISITSVTMKCLAEMMMIVVGMTELDDGQQSRLSTREDESGRQERGDSGKSVSSGEAEAMKTLDSLYEKNQV</sequence>
<evidence type="ECO:0000313" key="3">
    <source>
        <dbReference type="EMBL" id="KAK5629222.1"/>
    </source>
</evidence>
<feature type="region of interest" description="Disordered" evidence="1">
    <location>
        <begin position="209"/>
        <end position="252"/>
    </location>
</feature>
<feature type="compositionally biased region" description="Basic and acidic residues" evidence="1">
    <location>
        <begin position="214"/>
        <end position="228"/>
    </location>
</feature>